<reference evidence="3" key="1">
    <citation type="submission" date="2018-01" db="EMBL/GenBank/DDBJ databases">
        <title>An insight into the sialome of Amazonian anophelines.</title>
        <authorList>
            <person name="Ribeiro J.M."/>
            <person name="Scarpassa V."/>
            <person name="Calvo E."/>
        </authorList>
    </citation>
    <scope>NUCLEOTIDE SEQUENCE</scope>
    <source>
        <tissue evidence="3">Salivary glands</tissue>
    </source>
</reference>
<evidence type="ECO:0000256" key="1">
    <source>
        <dbReference type="SAM" id="MobiDB-lite"/>
    </source>
</evidence>
<feature type="region of interest" description="Disordered" evidence="1">
    <location>
        <begin position="75"/>
        <end position="96"/>
    </location>
</feature>
<accession>A0A2M4B5E5</accession>
<organism evidence="3">
    <name type="scientific">Anopheles triannulatus</name>
    <dbReference type="NCBI Taxonomy" id="58253"/>
    <lineage>
        <taxon>Eukaryota</taxon>
        <taxon>Metazoa</taxon>
        <taxon>Ecdysozoa</taxon>
        <taxon>Arthropoda</taxon>
        <taxon>Hexapoda</taxon>
        <taxon>Insecta</taxon>
        <taxon>Pterygota</taxon>
        <taxon>Neoptera</taxon>
        <taxon>Endopterygota</taxon>
        <taxon>Diptera</taxon>
        <taxon>Nematocera</taxon>
        <taxon>Culicoidea</taxon>
        <taxon>Culicidae</taxon>
        <taxon>Anophelinae</taxon>
        <taxon>Anopheles</taxon>
    </lineage>
</organism>
<sequence>MSLGCPIVLLLLLSVRTGLRQLRIKSHRHHPSRHLGAAVSNTCQGVKEFFVRSGVVRTKWRPVACSHSVVPIVPSRQTTGNNRHNDGLDGPDTPKWRPHNTLVSEESVWLLLLLHRMRAPSQSLELAGWLSSSSLKVAHIAECASSSARLRRRISFINREGRRRMTGSLHEALPFRLHHTRCSQYLKHKRGHRAQAAVGSL</sequence>
<evidence type="ECO:0000313" key="3">
    <source>
        <dbReference type="EMBL" id="MBW48279.1"/>
    </source>
</evidence>
<dbReference type="AlphaFoldDB" id="A0A2M4B5E5"/>
<feature type="chain" id="PRO_5014785684" evidence="2">
    <location>
        <begin position="22"/>
        <end position="201"/>
    </location>
</feature>
<dbReference type="EMBL" id="GGFK01014958">
    <property type="protein sequence ID" value="MBW48279.1"/>
    <property type="molecule type" value="Transcribed_RNA"/>
</dbReference>
<name>A0A2M4B5E5_9DIPT</name>
<proteinExistence type="predicted"/>
<feature type="compositionally biased region" description="Basic and acidic residues" evidence="1">
    <location>
        <begin position="83"/>
        <end position="95"/>
    </location>
</feature>
<evidence type="ECO:0000256" key="2">
    <source>
        <dbReference type="SAM" id="SignalP"/>
    </source>
</evidence>
<keyword evidence="2" id="KW-0732">Signal</keyword>
<feature type="signal peptide" evidence="2">
    <location>
        <begin position="1"/>
        <end position="21"/>
    </location>
</feature>
<protein>
    <submittedName>
        <fullName evidence="3">Putative secreted protein</fullName>
    </submittedName>
</protein>